<organism evidence="2 3">
    <name type="scientific">Octopus vulgaris</name>
    <name type="common">Common octopus</name>
    <dbReference type="NCBI Taxonomy" id="6645"/>
    <lineage>
        <taxon>Eukaryota</taxon>
        <taxon>Metazoa</taxon>
        <taxon>Spiralia</taxon>
        <taxon>Lophotrochozoa</taxon>
        <taxon>Mollusca</taxon>
        <taxon>Cephalopoda</taxon>
        <taxon>Coleoidea</taxon>
        <taxon>Octopodiformes</taxon>
        <taxon>Octopoda</taxon>
        <taxon>Incirrata</taxon>
        <taxon>Octopodidae</taxon>
        <taxon>Octopus</taxon>
    </lineage>
</organism>
<name>A0AA36FFX5_OCTVU</name>
<gene>
    <name evidence="2" type="ORF">OCTVUL_1B029690</name>
</gene>
<protein>
    <submittedName>
        <fullName evidence="2">Uncharacterized protein</fullName>
    </submittedName>
</protein>
<feature type="region of interest" description="Disordered" evidence="1">
    <location>
        <begin position="1"/>
        <end position="40"/>
    </location>
</feature>
<keyword evidence="3" id="KW-1185">Reference proteome</keyword>
<dbReference type="EMBL" id="OX597832">
    <property type="protein sequence ID" value="CAI9737015.1"/>
    <property type="molecule type" value="Genomic_DNA"/>
</dbReference>
<evidence type="ECO:0000313" key="2">
    <source>
        <dbReference type="EMBL" id="CAI9737015.1"/>
    </source>
</evidence>
<accession>A0AA36FFX5</accession>
<feature type="compositionally biased region" description="Pro residues" evidence="1">
    <location>
        <begin position="25"/>
        <end position="40"/>
    </location>
</feature>
<dbReference type="Proteomes" id="UP001162480">
    <property type="component" value="Chromosome 19"/>
</dbReference>
<dbReference type="AlphaFoldDB" id="A0AA36FFX5"/>
<evidence type="ECO:0000313" key="3">
    <source>
        <dbReference type="Proteomes" id="UP001162480"/>
    </source>
</evidence>
<reference evidence="2" key="1">
    <citation type="submission" date="2023-08" db="EMBL/GenBank/DDBJ databases">
        <authorList>
            <person name="Alioto T."/>
            <person name="Alioto T."/>
            <person name="Gomez Garrido J."/>
        </authorList>
    </citation>
    <scope>NUCLEOTIDE SEQUENCE</scope>
</reference>
<sequence length="118" mass="12940">MNPYNPYGNPGGPPPSGAYPYSGPYYPPQPYPPPAQRPPPTIVVEEHHEGVGGAIKHAKAKISSNLSFMDQGAQISNITEKSVKRLEKVFPCSLKDKVPIRVTNQELEEAAEDKSWQV</sequence>
<evidence type="ECO:0000256" key="1">
    <source>
        <dbReference type="SAM" id="MobiDB-lite"/>
    </source>
</evidence>
<proteinExistence type="predicted"/>